<dbReference type="AlphaFoldDB" id="A4SHH0"/>
<dbReference type="Proteomes" id="UP000000225">
    <property type="component" value="Chromosome"/>
</dbReference>
<accession>A4SHH0</accession>
<dbReference type="EMBL" id="CP000644">
    <property type="protein sequence ID" value="ABO88342.1"/>
    <property type="molecule type" value="Genomic_DNA"/>
</dbReference>
<evidence type="ECO:0000313" key="1">
    <source>
        <dbReference type="EMBL" id="ABO88342.1"/>
    </source>
</evidence>
<dbReference type="PANTHER" id="PTHR43861">
    <property type="entry name" value="TRANS-ACONITATE 2-METHYLTRANSFERASE-RELATED"/>
    <property type="match status" value="1"/>
</dbReference>
<gene>
    <name evidence="1" type="ordered locus">ASA_0143</name>
</gene>
<dbReference type="CDD" id="cd02440">
    <property type="entry name" value="AdoMet_MTases"/>
    <property type="match status" value="1"/>
</dbReference>
<dbReference type="InterPro" id="IPR029063">
    <property type="entry name" value="SAM-dependent_MTases_sf"/>
</dbReference>
<sequence length="411" mass="46830">MYGVGKYDSDHTSAPYRISHVLYGRKMPLYLPWSCFKERLMKCPYCHGDNTLVFLERKMPTVLSAYSGNFPVKVAEMQISACKDCLVGFASKKLSSEELTEIYDNYLYISPLNNIGVTKYDGMIDTIKKHFSVNDEIIEIGCSEGYLLKKLRDIGFSNVTGIEPGPQADSAKALGLNVIKGYFDATHAKNKIDGYYLMHVFEHFEEPFSIFRLMSSTLNETGKIVIEVPNFGGFHVQHLFYYNLYFMQVLSRDNDLKVIDFCIENGSLRVVFTKSENTQCREVDLVFDKIKYMPNLVDIKNSCESSRERVNDFLRGKDTVFWWGAGSASVILLNEIERDVLDNTKIVVIDGDRNKSNLTIPGVNLKVNHYSTIGNLHINNLVIASSFYKEIFDSIRLSGITYDHVEVFSYA</sequence>
<dbReference type="Gene3D" id="3.40.50.150">
    <property type="entry name" value="Vaccinia Virus protein VP39"/>
    <property type="match status" value="1"/>
</dbReference>
<dbReference type="SUPFAM" id="SSF53335">
    <property type="entry name" value="S-adenosyl-L-methionine-dependent methyltransferases"/>
    <property type="match status" value="1"/>
</dbReference>
<protein>
    <submittedName>
        <fullName evidence="1">Uncharacterized protein</fullName>
    </submittedName>
</protein>
<evidence type="ECO:0000313" key="2">
    <source>
        <dbReference type="Proteomes" id="UP000000225"/>
    </source>
</evidence>
<dbReference type="Pfam" id="PF13489">
    <property type="entry name" value="Methyltransf_23"/>
    <property type="match status" value="1"/>
</dbReference>
<dbReference type="eggNOG" id="COG2227">
    <property type="taxonomic scope" value="Bacteria"/>
</dbReference>
<proteinExistence type="predicted"/>
<organism evidence="1 2">
    <name type="scientific">Aeromonas salmonicida (strain A449)</name>
    <dbReference type="NCBI Taxonomy" id="382245"/>
    <lineage>
        <taxon>Bacteria</taxon>
        <taxon>Pseudomonadati</taxon>
        <taxon>Pseudomonadota</taxon>
        <taxon>Gammaproteobacteria</taxon>
        <taxon>Aeromonadales</taxon>
        <taxon>Aeromonadaceae</taxon>
        <taxon>Aeromonas</taxon>
    </lineage>
</organism>
<dbReference type="PATRIC" id="fig|382245.13.peg.155"/>
<dbReference type="HOGENOM" id="CLU_668407_0_0_6"/>
<dbReference type="STRING" id="29491.GCA_000820065_04096"/>
<name>A4SHH0_AERS4</name>
<reference evidence="2" key="1">
    <citation type="journal article" date="2008" name="BMC Genomics">
        <title>The genome of Aeromonas salmonicida subsp. salmonicida A449: insights into the evolution of a fish pathogen.</title>
        <authorList>
            <person name="Reith M.E."/>
            <person name="Singh R.K."/>
            <person name="Curtis B."/>
            <person name="Boyd J.M."/>
            <person name="Bouevitch A."/>
            <person name="Kimball J."/>
            <person name="Munholland J."/>
            <person name="Murphy C."/>
            <person name="Sarty D."/>
            <person name="Williams J."/>
            <person name="Nash J.H."/>
            <person name="Johnson S.C."/>
            <person name="Brown L.L."/>
        </authorList>
    </citation>
    <scope>NUCLEOTIDE SEQUENCE [LARGE SCALE GENOMIC DNA]</scope>
    <source>
        <strain evidence="2">A449</strain>
    </source>
</reference>
<dbReference type="KEGG" id="asa:ASA_0143"/>